<name>A0A1Z4JAS4_LEPBY</name>
<organism evidence="11 12">
    <name type="scientific">Leptolyngbya boryana NIES-2135</name>
    <dbReference type="NCBI Taxonomy" id="1973484"/>
    <lineage>
        <taxon>Bacteria</taxon>
        <taxon>Bacillati</taxon>
        <taxon>Cyanobacteriota</taxon>
        <taxon>Cyanophyceae</taxon>
        <taxon>Leptolyngbyales</taxon>
        <taxon>Leptolyngbyaceae</taxon>
        <taxon>Leptolyngbya group</taxon>
        <taxon>Leptolyngbya</taxon>
    </lineage>
</organism>
<keyword evidence="4" id="KW-0548">Nucleotidyltransferase</keyword>
<dbReference type="InterPro" id="IPR002934">
    <property type="entry name" value="Polymerase_NTP_transf_dom"/>
</dbReference>
<feature type="domain" description="Polymerase nucleotidyl transferase" evidence="10">
    <location>
        <begin position="17"/>
        <end position="93"/>
    </location>
</feature>
<dbReference type="GO" id="GO:0046872">
    <property type="term" value="F:metal ion binding"/>
    <property type="evidence" value="ECO:0007669"/>
    <property type="project" value="UniProtKB-KW"/>
</dbReference>
<gene>
    <name evidence="11" type="ORF">NIES2135_06320</name>
</gene>
<evidence type="ECO:0000256" key="8">
    <source>
        <dbReference type="ARBA" id="ARBA00022842"/>
    </source>
</evidence>
<keyword evidence="5" id="KW-0479">Metal-binding</keyword>
<evidence type="ECO:0000313" key="12">
    <source>
        <dbReference type="Proteomes" id="UP000217895"/>
    </source>
</evidence>
<keyword evidence="12" id="KW-1185">Reference proteome</keyword>
<reference evidence="11 12" key="1">
    <citation type="submission" date="2017-06" db="EMBL/GenBank/DDBJ databases">
        <title>Genome sequencing of cyanobaciteial culture collection at National Institute for Environmental Studies (NIES).</title>
        <authorList>
            <person name="Hirose Y."/>
            <person name="Shimura Y."/>
            <person name="Fujisawa T."/>
            <person name="Nakamura Y."/>
            <person name="Kawachi M."/>
        </authorList>
    </citation>
    <scope>NUCLEOTIDE SEQUENCE [LARGE SCALE GENOMIC DNA]</scope>
    <source>
        <strain evidence="11 12">NIES-2135</strain>
    </source>
</reference>
<sequence length="96" mass="10974">MRQQEALAVLANHQTTLKSFGVKSLMLFGSVARDEGRTDSDVDLLVEFDRPVGLFTFVRLKRYLEEILECPVDLGTPDSLKPYLREPVFREAIRAF</sequence>
<evidence type="ECO:0000256" key="4">
    <source>
        <dbReference type="ARBA" id="ARBA00022695"/>
    </source>
</evidence>
<proteinExistence type="inferred from homology"/>
<dbReference type="CDD" id="cd05403">
    <property type="entry name" value="NT_KNTase_like"/>
    <property type="match status" value="1"/>
</dbReference>
<dbReference type="InterPro" id="IPR043519">
    <property type="entry name" value="NT_sf"/>
</dbReference>
<comment type="cofactor">
    <cofactor evidence="1">
        <name>Mg(2+)</name>
        <dbReference type="ChEBI" id="CHEBI:18420"/>
    </cofactor>
</comment>
<dbReference type="PANTHER" id="PTHR33571">
    <property type="entry name" value="SSL8005 PROTEIN"/>
    <property type="match status" value="1"/>
</dbReference>
<keyword evidence="6" id="KW-0547">Nucleotide-binding</keyword>
<keyword evidence="8" id="KW-0460">Magnesium</keyword>
<dbReference type="GO" id="GO:0016779">
    <property type="term" value="F:nucleotidyltransferase activity"/>
    <property type="evidence" value="ECO:0007669"/>
    <property type="project" value="UniProtKB-KW"/>
</dbReference>
<dbReference type="PANTHER" id="PTHR33571:SF12">
    <property type="entry name" value="BSL3053 PROTEIN"/>
    <property type="match status" value="1"/>
</dbReference>
<dbReference type="Proteomes" id="UP000217895">
    <property type="component" value="Chromosome"/>
</dbReference>
<evidence type="ECO:0000256" key="3">
    <source>
        <dbReference type="ARBA" id="ARBA00022679"/>
    </source>
</evidence>
<keyword evidence="7" id="KW-0067">ATP-binding</keyword>
<dbReference type="InterPro" id="IPR052038">
    <property type="entry name" value="Type-VII_TA_antitoxin"/>
</dbReference>
<keyword evidence="3 11" id="KW-0808">Transferase</keyword>
<evidence type="ECO:0000256" key="9">
    <source>
        <dbReference type="ARBA" id="ARBA00038276"/>
    </source>
</evidence>
<dbReference type="GO" id="GO:0005524">
    <property type="term" value="F:ATP binding"/>
    <property type="evidence" value="ECO:0007669"/>
    <property type="project" value="UniProtKB-KW"/>
</dbReference>
<evidence type="ECO:0000256" key="5">
    <source>
        <dbReference type="ARBA" id="ARBA00022723"/>
    </source>
</evidence>
<dbReference type="EMBL" id="AP018203">
    <property type="protein sequence ID" value="BAY53820.1"/>
    <property type="molecule type" value="Genomic_DNA"/>
</dbReference>
<protein>
    <submittedName>
        <fullName evidence="11">Nucleotidyltransferase domain-containing protein</fullName>
    </submittedName>
</protein>
<evidence type="ECO:0000256" key="6">
    <source>
        <dbReference type="ARBA" id="ARBA00022741"/>
    </source>
</evidence>
<keyword evidence="2" id="KW-1277">Toxin-antitoxin system</keyword>
<dbReference type="SUPFAM" id="SSF81301">
    <property type="entry name" value="Nucleotidyltransferase"/>
    <property type="match status" value="1"/>
</dbReference>
<evidence type="ECO:0000256" key="2">
    <source>
        <dbReference type="ARBA" id="ARBA00022649"/>
    </source>
</evidence>
<evidence type="ECO:0000256" key="1">
    <source>
        <dbReference type="ARBA" id="ARBA00001946"/>
    </source>
</evidence>
<dbReference type="AlphaFoldDB" id="A0A1Z4JAS4"/>
<accession>A0A1Z4JAS4</accession>
<evidence type="ECO:0000313" key="11">
    <source>
        <dbReference type="EMBL" id="BAY53820.1"/>
    </source>
</evidence>
<comment type="similarity">
    <text evidence="9">Belongs to the MntA antitoxin family.</text>
</comment>
<evidence type="ECO:0000256" key="7">
    <source>
        <dbReference type="ARBA" id="ARBA00022840"/>
    </source>
</evidence>
<dbReference type="Gene3D" id="3.30.460.10">
    <property type="entry name" value="Beta Polymerase, domain 2"/>
    <property type="match status" value="1"/>
</dbReference>
<evidence type="ECO:0000259" key="10">
    <source>
        <dbReference type="Pfam" id="PF01909"/>
    </source>
</evidence>
<dbReference type="Pfam" id="PF01909">
    <property type="entry name" value="NTP_transf_2"/>
    <property type="match status" value="1"/>
</dbReference>